<dbReference type="InterPro" id="IPR036465">
    <property type="entry name" value="vWFA_dom_sf"/>
</dbReference>
<feature type="chain" id="PRO_5010305981" description="PilY1 beta-propeller domain-containing protein" evidence="4">
    <location>
        <begin position="25"/>
        <end position="1235"/>
    </location>
</feature>
<evidence type="ECO:0000256" key="1">
    <source>
        <dbReference type="ARBA" id="ARBA00022723"/>
    </source>
</evidence>
<dbReference type="EMBL" id="MKFU01000066">
    <property type="protein sequence ID" value="OHY88534.1"/>
    <property type="molecule type" value="Genomic_DNA"/>
</dbReference>
<evidence type="ECO:0000313" key="6">
    <source>
        <dbReference type="EMBL" id="OHY88534.1"/>
    </source>
</evidence>
<name>A0A1S2CII0_AERSO</name>
<dbReference type="Gene3D" id="3.40.50.410">
    <property type="entry name" value="von Willebrand factor, type A domain"/>
    <property type="match status" value="1"/>
</dbReference>
<gene>
    <name evidence="6" type="ORF">BJD16_07020</name>
</gene>
<dbReference type="RefSeq" id="WP_052443867.1">
    <property type="nucleotide sequence ID" value="NZ_CDBW01000045.1"/>
</dbReference>
<evidence type="ECO:0000259" key="5">
    <source>
        <dbReference type="Pfam" id="PF05567"/>
    </source>
</evidence>
<sequence length="1235" mass="134414">MNIRICLLTSLLVLCSSISSTSMAVGTGYSDDTELFIYDFAKAGDFRPKVLFIFDNSGSMGDTTLLAKAEYDPEFSYPRLTNDDGNNNYIYYSTNGTPPQIVDSNNTKRFLKNKNACATSQIAFNEFGLFSSVYWNYVVSGSGSSRKGEWKPLKNYTANSINIVDCQQDISAKNNDNSGFTNSYQSVSGSIKGYPVNRTNNTNISTPWVDSVAPTPPNTGGGEVLTIYTANYLRWYYAPANISTSRLNVAKQALRELVRSTPAVDFGLAVFNQNDGNSSTNKNGGRIIRQIIGNDAVLAAGKTGSQDLIDKSNSLAAETWTPLCETMYEAYSYFGGLDIYFGDDDASRNPQRDANAEIPLSNKYKSPYDKCSNNGYIIYMTDGAPTYDTAANSLVADLLNKSADPNKPGYSSTVAYGTSNEKSYLAALAGYMKNNDVNTSAAGKQTVTTFTVGFGDEAIKGAGVLLAETARRGGGKYYPATDATQLNEALKSSLLAILKMNTSLVSPAIATNNFDRTRSLNNIYYAMFEPGAGPRWKGNLKKLVLAPEKGYVVDQSGMPAIGIDGTILEAAKTFWSSTSDGNKVAEGGVQEMLAAKVNRNIYIIPPSTNTLSAFLGSNSKSALESMAGGATQLRTVMNLNSADNIDDLLNWMKGIDAFDENKGGDTDDIREDILGDPLHSRPLVINYGCTKLSGQTSCISDLRLVMGTNSGFLHMFKDSDKTVDSTVDESWAIMPYQFIANQKMLKDNLDSSVHIYGVDASPMVLVNEKIKDGHIQASQGDKVWLFSGLRGGGSAYYAINISNPDAPSLMWRLDKNSTGFSKLGETWSIPEVAFIPGYYTTEGNNPKNYKPVLIFSGGYDQAKSYLGQGTEDSSGLGVYMVDAETGALIFSFTPDVSGEKNKQVTGMTYSMPGSVSVLDSDGDGISDRIYAGDTGGQIWRIDMKGTDKSKWTAIKFASLGNAHLTGTAKKLEDDRRFFTQPVLVRTINKGWKYDGTNYLYSERPFDAVLIGSGDRNRPSSEAITNNVYVMLRDYNVSPSLFGGTSEPSVPSSITLNDLYDVTSDPFTGLNEEQIVNTTKALTSKQGWKFWLNESGEKSMGAGLVLQGKLYFTSFLPQVQDFQQCTIQSIGAMRQYMIDMHYGTSFKYVLDSSNQEVIQRYVEVQNKVADDLVIHGGDDGRIRIIGGAPGKEVILTDDGKGEPERCTGEGECSQGAEEAKMDMSPKKIYLYEGEQG</sequence>
<dbReference type="GeneID" id="58924344"/>
<feature type="signal peptide" evidence="4">
    <location>
        <begin position="1"/>
        <end position="24"/>
    </location>
</feature>
<dbReference type="Pfam" id="PF05567">
    <property type="entry name" value="T4P_PilY1"/>
    <property type="match status" value="1"/>
</dbReference>
<keyword evidence="4" id="KW-0732">Signal</keyword>
<reference evidence="6 7" key="1">
    <citation type="submission" date="2016-09" db="EMBL/GenBank/DDBJ databases">
        <title>Draft Genome Sequence of Aeromonas sobria Strain 08005, Isolated from Sick Rana catesbeiana.</title>
        <authorList>
            <person name="Yang Q."/>
        </authorList>
    </citation>
    <scope>NUCLEOTIDE SEQUENCE [LARGE SCALE GENOMIC DNA]</scope>
    <source>
        <strain evidence="6 7">08005</strain>
    </source>
</reference>
<feature type="domain" description="PilY1 beta-propeller" evidence="5">
    <location>
        <begin position="702"/>
        <end position="949"/>
    </location>
</feature>
<accession>A0A1S2CII0</accession>
<dbReference type="AlphaFoldDB" id="A0A1S2CII0"/>
<evidence type="ECO:0000256" key="3">
    <source>
        <dbReference type="SAM" id="MobiDB-lite"/>
    </source>
</evidence>
<organism evidence="6 7">
    <name type="scientific">Aeromonas sobria</name>
    <dbReference type="NCBI Taxonomy" id="646"/>
    <lineage>
        <taxon>Bacteria</taxon>
        <taxon>Pseudomonadati</taxon>
        <taxon>Pseudomonadota</taxon>
        <taxon>Gammaproteobacteria</taxon>
        <taxon>Aeromonadales</taxon>
        <taxon>Aeromonadaceae</taxon>
        <taxon>Aeromonas</taxon>
    </lineage>
</organism>
<feature type="compositionally biased region" description="Basic and acidic residues" evidence="3">
    <location>
        <begin position="1198"/>
        <end position="1207"/>
    </location>
</feature>
<dbReference type="Proteomes" id="UP000179934">
    <property type="component" value="Unassembled WGS sequence"/>
</dbReference>
<evidence type="ECO:0000256" key="4">
    <source>
        <dbReference type="SAM" id="SignalP"/>
    </source>
</evidence>
<dbReference type="InterPro" id="IPR008707">
    <property type="entry name" value="B-propeller_PilY1"/>
</dbReference>
<proteinExistence type="predicted"/>
<protein>
    <recommendedName>
        <fullName evidence="5">PilY1 beta-propeller domain-containing protein</fullName>
    </recommendedName>
</protein>
<evidence type="ECO:0000256" key="2">
    <source>
        <dbReference type="ARBA" id="ARBA00022837"/>
    </source>
</evidence>
<evidence type="ECO:0000313" key="7">
    <source>
        <dbReference type="Proteomes" id="UP000179934"/>
    </source>
</evidence>
<dbReference type="GO" id="GO:0046872">
    <property type="term" value="F:metal ion binding"/>
    <property type="evidence" value="ECO:0007669"/>
    <property type="project" value="UniProtKB-KW"/>
</dbReference>
<dbReference type="OrthoDB" id="7156875at2"/>
<keyword evidence="1" id="KW-0479">Metal-binding</keyword>
<keyword evidence="2" id="KW-0106">Calcium</keyword>
<comment type="caution">
    <text evidence="6">The sequence shown here is derived from an EMBL/GenBank/DDBJ whole genome shotgun (WGS) entry which is preliminary data.</text>
</comment>
<feature type="region of interest" description="Disordered" evidence="3">
    <location>
        <begin position="1198"/>
        <end position="1217"/>
    </location>
</feature>
<dbReference type="STRING" id="646.BJD16_07020"/>